<evidence type="ECO:0000313" key="2">
    <source>
        <dbReference type="EMBL" id="CAG8977214.1"/>
    </source>
</evidence>
<sequence length="197" mass="21193">MRSFSLQALALFFASASVASASLNVHNFCSYPIYIKQSHNGGCNKGTNTNACDGASPPFVVKAGATYHLPMFTDKNSATSVKIAREQNMGKVTQFEYTPTDNTMFWDLSDIDGAGAARTGSPFKEANLKVSPVGKDLGAGTCKSIKCKKNEVCKDAYQFPDQTATHSCPISTTTFTLDICVPDAQFTRREVEVGFSA</sequence>
<dbReference type="AlphaFoldDB" id="A0A9N9LRQ2"/>
<dbReference type="EMBL" id="CAJVRM010000208">
    <property type="protein sequence ID" value="CAG8977214.1"/>
    <property type="molecule type" value="Genomic_DNA"/>
</dbReference>
<gene>
    <name evidence="2" type="ORF">HYALB_00007908</name>
</gene>
<comment type="caution">
    <text evidence="2">The sequence shown here is derived from an EMBL/GenBank/DDBJ whole genome shotgun (WGS) entry which is preliminary data.</text>
</comment>
<protein>
    <submittedName>
        <fullName evidence="2">Uncharacterized protein</fullName>
    </submittedName>
</protein>
<dbReference type="PANTHER" id="PTHR36195:SF6">
    <property type="entry name" value="SECRETED THAUMATIN-LIKE PROTEIN CALA"/>
    <property type="match status" value="1"/>
</dbReference>
<organism evidence="2 3">
    <name type="scientific">Hymenoscyphus albidus</name>
    <dbReference type="NCBI Taxonomy" id="595503"/>
    <lineage>
        <taxon>Eukaryota</taxon>
        <taxon>Fungi</taxon>
        <taxon>Dikarya</taxon>
        <taxon>Ascomycota</taxon>
        <taxon>Pezizomycotina</taxon>
        <taxon>Leotiomycetes</taxon>
        <taxon>Helotiales</taxon>
        <taxon>Helotiaceae</taxon>
        <taxon>Hymenoscyphus</taxon>
    </lineage>
</organism>
<dbReference type="SUPFAM" id="SSF49870">
    <property type="entry name" value="Osmotin, thaumatin-like protein"/>
    <property type="match status" value="1"/>
</dbReference>
<dbReference type="InterPro" id="IPR037176">
    <property type="entry name" value="Osmotin/thaumatin-like_sf"/>
</dbReference>
<dbReference type="Proteomes" id="UP000701801">
    <property type="component" value="Unassembled WGS sequence"/>
</dbReference>
<proteinExistence type="predicted"/>
<dbReference type="Pfam" id="PF04681">
    <property type="entry name" value="Bys1"/>
    <property type="match status" value="1"/>
</dbReference>
<dbReference type="PANTHER" id="PTHR36195">
    <property type="entry name" value="DOMAIN PROTEIN, PUTATIVE (AFU_ORTHOLOGUE AFUA_5G01990)-RELATED-RELATED"/>
    <property type="match status" value="1"/>
</dbReference>
<dbReference type="OrthoDB" id="5144514at2759"/>
<dbReference type="InterPro" id="IPR006771">
    <property type="entry name" value="CetA-like"/>
</dbReference>
<keyword evidence="1" id="KW-0732">Signal</keyword>
<accession>A0A9N9LRQ2</accession>
<keyword evidence="3" id="KW-1185">Reference proteome</keyword>
<evidence type="ECO:0000256" key="1">
    <source>
        <dbReference type="SAM" id="SignalP"/>
    </source>
</evidence>
<evidence type="ECO:0000313" key="3">
    <source>
        <dbReference type="Proteomes" id="UP000701801"/>
    </source>
</evidence>
<name>A0A9N9LRQ2_9HELO</name>
<feature type="signal peptide" evidence="1">
    <location>
        <begin position="1"/>
        <end position="21"/>
    </location>
</feature>
<reference evidence="2" key="1">
    <citation type="submission" date="2021-07" db="EMBL/GenBank/DDBJ databases">
        <authorList>
            <person name="Durling M."/>
        </authorList>
    </citation>
    <scope>NUCLEOTIDE SEQUENCE</scope>
</reference>
<feature type="chain" id="PRO_5040437905" evidence="1">
    <location>
        <begin position="22"/>
        <end position="197"/>
    </location>
</feature>